<dbReference type="SUPFAM" id="SSF52096">
    <property type="entry name" value="ClpP/crotonase"/>
    <property type="match status" value="1"/>
</dbReference>
<dbReference type="Gene3D" id="3.40.50.720">
    <property type="entry name" value="NAD(P)-binding Rossmann-like Domain"/>
    <property type="match status" value="1"/>
</dbReference>
<dbReference type="GO" id="GO:0004300">
    <property type="term" value="F:enoyl-CoA hydratase activity"/>
    <property type="evidence" value="ECO:0007669"/>
    <property type="project" value="UniProtKB-ARBA"/>
</dbReference>
<geneLocation type="plasmid" evidence="17">
    <name>pcblh4e</name>
</geneLocation>
<dbReference type="InterPro" id="IPR006176">
    <property type="entry name" value="3-OHacyl-CoA_DH_NAD-bd"/>
</dbReference>
<dbReference type="GO" id="GO:0006635">
    <property type="term" value="P:fatty acid beta-oxidation"/>
    <property type="evidence" value="ECO:0007669"/>
    <property type="project" value="UniProtKB-UniPathway"/>
</dbReference>
<keyword evidence="10" id="KW-0413">Isomerase</keyword>
<keyword evidence="7" id="KW-0520">NAD</keyword>
<keyword evidence="12" id="KW-0511">Multifunctional enzyme</keyword>
<evidence type="ECO:0000313" key="17">
    <source>
        <dbReference type="Proteomes" id="UP000241447"/>
    </source>
</evidence>
<gene>
    <name evidence="16" type="ORF">DA792_21915</name>
</gene>
<dbReference type="KEGG" id="cbak:DA792_21915"/>
<dbReference type="AlphaFoldDB" id="A0A2R4M973"/>
<dbReference type="CDD" id="cd06558">
    <property type="entry name" value="crotonase-like"/>
    <property type="match status" value="1"/>
</dbReference>
<evidence type="ECO:0000313" key="16">
    <source>
        <dbReference type="EMBL" id="AVW93686.1"/>
    </source>
</evidence>
<dbReference type="InterPro" id="IPR008927">
    <property type="entry name" value="6-PGluconate_DH-like_C_sf"/>
</dbReference>
<keyword evidence="9" id="KW-0576">Peroxisome</keyword>
<evidence type="ECO:0000256" key="8">
    <source>
        <dbReference type="ARBA" id="ARBA00023098"/>
    </source>
</evidence>
<evidence type="ECO:0000259" key="15">
    <source>
        <dbReference type="Pfam" id="PF02737"/>
    </source>
</evidence>
<dbReference type="GO" id="GO:0003857">
    <property type="term" value="F:(3S)-3-hydroxyacyl-CoA dehydrogenase (NAD+) activity"/>
    <property type="evidence" value="ECO:0007669"/>
    <property type="project" value="UniProtKB-EC"/>
</dbReference>
<comment type="subunit">
    <text evidence="3">Monomer.</text>
</comment>
<reference evidence="16 17" key="1">
    <citation type="submission" date="2018-03" db="EMBL/GenBank/DDBJ databases">
        <title>The Complete Genome of Celeribacter baekdonensis strain LH4, a Thiosulfate-Oxidizing Alphaproteobacterium Isolated from Gulf of Mexico Continental Slope Sediments.</title>
        <authorList>
            <person name="Flood B.E."/>
            <person name="Bailey J.V."/>
            <person name="Leprich D."/>
        </authorList>
    </citation>
    <scope>NUCLEOTIDE SEQUENCE [LARGE SCALE GENOMIC DNA]</scope>
    <source>
        <strain evidence="16 17">LH4</strain>
        <plasmid evidence="17">Plasmid pcblh4e</plasmid>
    </source>
</reference>
<dbReference type="Pfam" id="PF02737">
    <property type="entry name" value="3HCDH_N"/>
    <property type="match status" value="1"/>
</dbReference>
<organism evidence="16 17">
    <name type="scientific">Celeribacter baekdonensis</name>
    <dbReference type="NCBI Taxonomy" id="875171"/>
    <lineage>
        <taxon>Bacteria</taxon>
        <taxon>Pseudomonadati</taxon>
        <taxon>Pseudomonadota</taxon>
        <taxon>Alphaproteobacteria</taxon>
        <taxon>Rhodobacterales</taxon>
        <taxon>Roseobacteraceae</taxon>
        <taxon>Celeribacter</taxon>
    </lineage>
</organism>
<dbReference type="InterPro" id="IPR029045">
    <property type="entry name" value="ClpP/crotonase-like_dom_sf"/>
</dbReference>
<evidence type="ECO:0000256" key="6">
    <source>
        <dbReference type="ARBA" id="ARBA00023002"/>
    </source>
</evidence>
<evidence type="ECO:0000256" key="11">
    <source>
        <dbReference type="ARBA" id="ARBA00023239"/>
    </source>
</evidence>
<evidence type="ECO:0000259" key="14">
    <source>
        <dbReference type="Pfam" id="PF00725"/>
    </source>
</evidence>
<dbReference type="Pfam" id="PF00378">
    <property type="entry name" value="ECH_1"/>
    <property type="match status" value="1"/>
</dbReference>
<accession>A0A2R4M973</accession>
<evidence type="ECO:0000256" key="3">
    <source>
        <dbReference type="ARBA" id="ARBA00011245"/>
    </source>
</evidence>
<dbReference type="InterPro" id="IPR001753">
    <property type="entry name" value="Enoyl-CoA_hydra/iso"/>
</dbReference>
<name>A0A2R4M973_9RHOB</name>
<dbReference type="RefSeq" id="WP_107722912.1">
    <property type="nucleotide sequence ID" value="NZ_CP028477.1"/>
</dbReference>
<keyword evidence="6" id="KW-0560">Oxidoreductase</keyword>
<keyword evidence="4" id="KW-0276">Fatty acid metabolism</keyword>
<keyword evidence="16" id="KW-0614">Plasmid</keyword>
<evidence type="ECO:0000256" key="1">
    <source>
        <dbReference type="ARBA" id="ARBA00004275"/>
    </source>
</evidence>
<dbReference type="PANTHER" id="PTHR23309">
    <property type="entry name" value="3-HYDROXYACYL-COA DEHYROGENASE"/>
    <property type="match status" value="1"/>
</dbReference>
<evidence type="ECO:0000256" key="5">
    <source>
        <dbReference type="ARBA" id="ARBA00022963"/>
    </source>
</evidence>
<keyword evidence="5" id="KW-0442">Lipid degradation</keyword>
<evidence type="ECO:0000256" key="13">
    <source>
        <dbReference type="ARBA" id="ARBA00049556"/>
    </source>
</evidence>
<evidence type="ECO:0000256" key="7">
    <source>
        <dbReference type="ARBA" id="ARBA00023027"/>
    </source>
</evidence>
<dbReference type="GO" id="GO:0070403">
    <property type="term" value="F:NAD+ binding"/>
    <property type="evidence" value="ECO:0007669"/>
    <property type="project" value="InterPro"/>
</dbReference>
<dbReference type="PANTHER" id="PTHR23309:SF49">
    <property type="entry name" value="PEROXISOMAL BIFUNCTIONAL ENZYME"/>
    <property type="match status" value="1"/>
</dbReference>
<dbReference type="InterPro" id="IPR036291">
    <property type="entry name" value="NAD(P)-bd_dom_sf"/>
</dbReference>
<dbReference type="GO" id="GO:0016853">
    <property type="term" value="F:isomerase activity"/>
    <property type="evidence" value="ECO:0007669"/>
    <property type="project" value="UniProtKB-KW"/>
</dbReference>
<dbReference type="SUPFAM" id="SSF51735">
    <property type="entry name" value="NAD(P)-binding Rossmann-fold domains"/>
    <property type="match status" value="1"/>
</dbReference>
<dbReference type="OrthoDB" id="9771883at2"/>
<evidence type="ECO:0000256" key="12">
    <source>
        <dbReference type="ARBA" id="ARBA00023268"/>
    </source>
</evidence>
<protein>
    <submittedName>
        <fullName evidence="16">3-hydroxyacyl-CoA dehydrogenase</fullName>
    </submittedName>
</protein>
<sequence>MTVLRLRHEGEIAIVTVDSPPVNALSEAVRKGLWDMVPTLDDDPAVKAVVLICAGRTFIAGADVREFGAPPVPPHLPDVVARIEAATKPWVAAIHGAALGGGLEVAMGCRFRIALDGAKLGLPEVTLGVIPGASGTVRTPRLVSVSAAVELVTSGKPWSAAKALGAGLIDAVVDSDLENAAISFARESLSASQPPPVSERFISPMPEEFWAEARKSAAKAGHQAPLRALDCLRFATEASFSDAMAKERETFLDLRTSDEAAALRHVFFAERAAPRPVTLKGVEPRPFETVGVIGGGTMGAGIAAACRNAGMRIMLIERDHAAMARGLANIDNVFAAAVRRGKLSEESRTLKMDGVTGSTEYAQLAGCDLIIEAVFEEINVKRAVFAQLGEVCAPNAVLATNTSYLDPREIAQGLPNPERFIGLHFFSPAHLMRLLEIVPTQDTAKNVLATAFALAGRLNKIPVQAGICEGFIGNRILKRYRSEAEALVENGVPISEIDQAMRAFGLKMGPFEAQDLGGLDIAFLQREGARAAGQDVPETLSDILVGAGRKGQKTMGGWYDYVEGSRGPKPSSTVSKLLKYRITSAYSPTHKEIADRLIGAMAAEGQMILDEGIAQNPADIDLVEIHGYGFPRWKGGPMWFRDASQHTTR</sequence>
<feature type="domain" description="3-hydroxyacyl-CoA dehydrogenase C-terminal" evidence="14">
    <location>
        <begin position="470"/>
        <end position="561"/>
    </location>
</feature>
<dbReference type="FunFam" id="3.40.50.720:FF:000009">
    <property type="entry name" value="Fatty oxidation complex, alpha subunit"/>
    <property type="match status" value="1"/>
</dbReference>
<evidence type="ECO:0000256" key="10">
    <source>
        <dbReference type="ARBA" id="ARBA00023235"/>
    </source>
</evidence>
<comment type="pathway">
    <text evidence="2">Lipid metabolism; fatty acid beta-oxidation.</text>
</comment>
<dbReference type="Pfam" id="PF00725">
    <property type="entry name" value="3HCDH"/>
    <property type="match status" value="1"/>
</dbReference>
<comment type="subcellular location">
    <subcellularLocation>
        <location evidence="1">Peroxisome</location>
    </subcellularLocation>
</comment>
<dbReference type="SUPFAM" id="SSF48179">
    <property type="entry name" value="6-phosphogluconate dehydrogenase C-terminal domain-like"/>
    <property type="match status" value="2"/>
</dbReference>
<dbReference type="UniPathway" id="UPA00659"/>
<dbReference type="Gene3D" id="3.90.226.10">
    <property type="entry name" value="2-enoyl-CoA Hydratase, Chain A, domain 1"/>
    <property type="match status" value="1"/>
</dbReference>
<proteinExistence type="predicted"/>
<dbReference type="Proteomes" id="UP000241447">
    <property type="component" value="Plasmid pCBLh4e"/>
</dbReference>
<dbReference type="InterPro" id="IPR006108">
    <property type="entry name" value="3HC_DH_C"/>
</dbReference>
<dbReference type="EMBL" id="CP028477">
    <property type="protein sequence ID" value="AVW93686.1"/>
    <property type="molecule type" value="Genomic_DNA"/>
</dbReference>
<feature type="domain" description="3-hydroxyacyl-CoA dehydrogenase NAD binding" evidence="15">
    <location>
        <begin position="289"/>
        <end position="465"/>
    </location>
</feature>
<evidence type="ECO:0000256" key="4">
    <source>
        <dbReference type="ARBA" id="ARBA00022832"/>
    </source>
</evidence>
<comment type="catalytic activity">
    <reaction evidence="13">
        <text>a (3S)-3-hydroxyacyl-CoA + NAD(+) = a 3-oxoacyl-CoA + NADH + H(+)</text>
        <dbReference type="Rhea" id="RHEA:22432"/>
        <dbReference type="ChEBI" id="CHEBI:15378"/>
        <dbReference type="ChEBI" id="CHEBI:57318"/>
        <dbReference type="ChEBI" id="CHEBI:57540"/>
        <dbReference type="ChEBI" id="CHEBI:57945"/>
        <dbReference type="ChEBI" id="CHEBI:90726"/>
        <dbReference type="EC" id="1.1.1.35"/>
    </reaction>
</comment>
<evidence type="ECO:0000256" key="9">
    <source>
        <dbReference type="ARBA" id="ARBA00023140"/>
    </source>
</evidence>
<keyword evidence="8" id="KW-0443">Lipid metabolism</keyword>
<evidence type="ECO:0000256" key="2">
    <source>
        <dbReference type="ARBA" id="ARBA00005005"/>
    </source>
</evidence>
<dbReference type="Gene3D" id="1.10.1040.50">
    <property type="match status" value="1"/>
</dbReference>
<keyword evidence="11" id="KW-0456">Lyase</keyword>